<organism evidence="3 4">
    <name type="scientific">Candidatus Muproteobacteria bacterium RIFCSPLOWO2_01_FULL_60_18</name>
    <dbReference type="NCBI Taxonomy" id="1817768"/>
    <lineage>
        <taxon>Bacteria</taxon>
        <taxon>Pseudomonadati</taxon>
        <taxon>Pseudomonadota</taxon>
        <taxon>Candidatus Muproteobacteria</taxon>
    </lineage>
</organism>
<keyword evidence="1" id="KW-1133">Transmembrane helix</keyword>
<feature type="domain" description="DUF6455" evidence="2">
    <location>
        <begin position="65"/>
        <end position="133"/>
    </location>
</feature>
<dbReference type="EMBL" id="MFTC01000058">
    <property type="protein sequence ID" value="OGI50863.1"/>
    <property type="molecule type" value="Genomic_DNA"/>
</dbReference>
<feature type="transmembrane region" description="Helical" evidence="1">
    <location>
        <begin position="39"/>
        <end position="61"/>
    </location>
</feature>
<comment type="caution">
    <text evidence="3">The sequence shown here is derived from an EMBL/GenBank/DDBJ whole genome shotgun (WGS) entry which is preliminary data.</text>
</comment>
<accession>A0A1F6U0G5</accession>
<name>A0A1F6U0G5_9PROT</name>
<dbReference type="Proteomes" id="UP000179037">
    <property type="component" value="Unassembled WGS sequence"/>
</dbReference>
<keyword evidence="1" id="KW-0472">Membrane</keyword>
<gene>
    <name evidence="3" type="ORF">A3A87_02200</name>
</gene>
<protein>
    <recommendedName>
        <fullName evidence="2">DUF6455 domain-containing protein</fullName>
    </recommendedName>
</protein>
<dbReference type="Pfam" id="PF20056">
    <property type="entry name" value="DUF6455"/>
    <property type="match status" value="1"/>
</dbReference>
<reference evidence="3 4" key="1">
    <citation type="journal article" date="2016" name="Nat. Commun.">
        <title>Thousands of microbial genomes shed light on interconnected biogeochemical processes in an aquifer system.</title>
        <authorList>
            <person name="Anantharaman K."/>
            <person name="Brown C.T."/>
            <person name="Hug L.A."/>
            <person name="Sharon I."/>
            <person name="Castelle C.J."/>
            <person name="Probst A.J."/>
            <person name="Thomas B.C."/>
            <person name="Singh A."/>
            <person name="Wilkins M.J."/>
            <person name="Karaoz U."/>
            <person name="Brodie E.L."/>
            <person name="Williams K.H."/>
            <person name="Hubbard S.S."/>
            <person name="Banfield J.F."/>
        </authorList>
    </citation>
    <scope>NUCLEOTIDE SEQUENCE [LARGE SCALE GENOMIC DNA]</scope>
</reference>
<sequence>MIQVKVRDAMAGGTISLRIIELHGVQEENWTMSPTMFDIGVALVMVAVVVALLLWFARYMGASSERRMTRMLMRAGVDPDIVARGDKKAIIEDIRSRCRKCQAEDLCERWLAGKVEGENTFCPNAPIFSALTNKKGRLRANLQ</sequence>
<dbReference type="AlphaFoldDB" id="A0A1F6U0G5"/>
<evidence type="ECO:0000313" key="3">
    <source>
        <dbReference type="EMBL" id="OGI50863.1"/>
    </source>
</evidence>
<evidence type="ECO:0000259" key="2">
    <source>
        <dbReference type="Pfam" id="PF20056"/>
    </source>
</evidence>
<proteinExistence type="predicted"/>
<dbReference type="InterPro" id="IPR045601">
    <property type="entry name" value="DUF6455"/>
</dbReference>
<evidence type="ECO:0000313" key="4">
    <source>
        <dbReference type="Proteomes" id="UP000179037"/>
    </source>
</evidence>
<keyword evidence="1" id="KW-0812">Transmembrane</keyword>
<evidence type="ECO:0000256" key="1">
    <source>
        <dbReference type="SAM" id="Phobius"/>
    </source>
</evidence>